<keyword evidence="3" id="KW-1185">Reference proteome</keyword>
<keyword evidence="1" id="KW-0175">Coiled coil</keyword>
<evidence type="ECO:0000256" key="1">
    <source>
        <dbReference type="SAM" id="Coils"/>
    </source>
</evidence>
<dbReference type="RefSeq" id="WP_073605548.1">
    <property type="nucleotide sequence ID" value="NZ_FQXZ01000045.1"/>
</dbReference>
<sequence>MNHKVVHHSAALDLNCPGSVIYAENGQAENKPENTSCVKACQVKEEDNIIILSEHPYEILKSGLMTAYENQQEMLQAEVKKALQRLLEYKELLLHKEVLDSQVLKDFYFSMTPAEQAVADRGIEEISSAIFALDALLI</sequence>
<dbReference type="AlphaFoldDB" id="A0A1M6C5H1"/>
<accession>A0A1M6C5H1</accession>
<dbReference type="Proteomes" id="UP000184608">
    <property type="component" value="Unassembled WGS sequence"/>
</dbReference>
<evidence type="ECO:0000313" key="2">
    <source>
        <dbReference type="EMBL" id="SHI56212.1"/>
    </source>
</evidence>
<evidence type="ECO:0000313" key="3">
    <source>
        <dbReference type="Proteomes" id="UP000184608"/>
    </source>
</evidence>
<protein>
    <submittedName>
        <fullName evidence="2">Uncharacterized protein</fullName>
    </submittedName>
</protein>
<reference evidence="2 3" key="1">
    <citation type="submission" date="2016-11" db="EMBL/GenBank/DDBJ databases">
        <authorList>
            <person name="Jaros S."/>
            <person name="Januszkiewicz K."/>
            <person name="Wedrychowicz H."/>
        </authorList>
    </citation>
    <scope>NUCLEOTIDE SEQUENCE [LARGE SCALE GENOMIC DNA]</scope>
    <source>
        <strain evidence="2 3">CECT 7868</strain>
    </source>
</reference>
<feature type="coiled-coil region" evidence="1">
    <location>
        <begin position="65"/>
        <end position="92"/>
    </location>
</feature>
<organism evidence="2 3">
    <name type="scientific">Vibrio aerogenes CECT 7868</name>
    <dbReference type="NCBI Taxonomy" id="1216006"/>
    <lineage>
        <taxon>Bacteria</taxon>
        <taxon>Pseudomonadati</taxon>
        <taxon>Pseudomonadota</taxon>
        <taxon>Gammaproteobacteria</taxon>
        <taxon>Vibrionales</taxon>
        <taxon>Vibrionaceae</taxon>
        <taxon>Vibrio</taxon>
    </lineage>
</organism>
<name>A0A1M6C5H1_9VIBR</name>
<dbReference type="OrthoDB" id="9852201at2"/>
<gene>
    <name evidence="2" type="ORF">VA7868_03936</name>
</gene>
<proteinExistence type="predicted"/>
<dbReference type="EMBL" id="FQXZ01000045">
    <property type="protein sequence ID" value="SHI56212.1"/>
    <property type="molecule type" value="Genomic_DNA"/>
</dbReference>